<accession>A0A0F4QDK4</accession>
<evidence type="ECO:0000256" key="2">
    <source>
        <dbReference type="ARBA" id="ARBA00022618"/>
    </source>
</evidence>
<comment type="subunit">
    <text evidence="7">Part of a complex composed of FtsB, FtsL and FtsQ.</text>
</comment>
<dbReference type="GO" id="GO:0005886">
    <property type="term" value="C:plasma membrane"/>
    <property type="evidence" value="ECO:0007669"/>
    <property type="project" value="UniProtKB-SubCell"/>
</dbReference>
<evidence type="ECO:0000256" key="4">
    <source>
        <dbReference type="ARBA" id="ARBA00022989"/>
    </source>
</evidence>
<dbReference type="AlphaFoldDB" id="A0A0F4QDK4"/>
<dbReference type="Proteomes" id="UP000292345">
    <property type="component" value="Unassembled WGS sequence"/>
</dbReference>
<comment type="caution">
    <text evidence="8">The sequence shown here is derived from an EMBL/GenBank/DDBJ whole genome shotgun (WGS) entry which is preliminary data.</text>
</comment>
<feature type="coiled-coil region" evidence="7">
    <location>
        <begin position="36"/>
        <end position="70"/>
    </location>
</feature>
<evidence type="ECO:0000256" key="1">
    <source>
        <dbReference type="ARBA" id="ARBA00022475"/>
    </source>
</evidence>
<keyword evidence="4 7" id="KW-1133">Transmembrane helix</keyword>
<keyword evidence="2 7" id="KW-0132">Cell division</keyword>
<keyword evidence="6 7" id="KW-0131">Cell cycle</keyword>
<keyword evidence="7" id="KW-0175">Coiled coil</keyword>
<dbReference type="GO" id="GO:0032153">
    <property type="term" value="C:cell division site"/>
    <property type="evidence" value="ECO:0007669"/>
    <property type="project" value="UniProtKB-UniRule"/>
</dbReference>
<dbReference type="PANTHER" id="PTHR37485">
    <property type="entry name" value="CELL DIVISION PROTEIN FTSB"/>
    <property type="match status" value="1"/>
</dbReference>
<reference evidence="8 10" key="1">
    <citation type="journal article" date="2015" name="BMC Genomics">
        <title>Genome mining reveals unlocked bioactive potential of marine Gram-negative bacteria.</title>
        <authorList>
            <person name="Machado H."/>
            <person name="Sonnenschein E.C."/>
            <person name="Melchiorsen J."/>
            <person name="Gram L."/>
        </authorList>
    </citation>
    <scope>NUCLEOTIDE SEQUENCE [LARGE SCALE GENOMIC DNA]</scope>
    <source>
        <strain evidence="8 10">S2471</strain>
    </source>
</reference>
<dbReference type="PATRIC" id="fig|43658.5.peg.4854"/>
<proteinExistence type="inferred from homology"/>
<reference evidence="9 11" key="2">
    <citation type="submission" date="2018-01" db="EMBL/GenBank/DDBJ databases">
        <title>Co-occurrence of chitin degradation, pigmentation and bioactivity in marine Pseudoalteromonas.</title>
        <authorList>
            <person name="Paulsen S."/>
            <person name="Gram L."/>
            <person name="Machado H."/>
        </authorList>
    </citation>
    <scope>NUCLEOTIDE SEQUENCE [LARGE SCALE GENOMIC DNA]</scope>
    <source>
        <strain evidence="9 11">S1946</strain>
    </source>
</reference>
<evidence type="ECO:0000313" key="11">
    <source>
        <dbReference type="Proteomes" id="UP000292345"/>
    </source>
</evidence>
<dbReference type="Proteomes" id="UP000033452">
    <property type="component" value="Unassembled WGS sequence"/>
</dbReference>
<feature type="topological domain" description="Periplasmic" evidence="7">
    <location>
        <begin position="22"/>
        <end position="94"/>
    </location>
</feature>
<dbReference type="InterPro" id="IPR007060">
    <property type="entry name" value="FtsL/DivIC"/>
</dbReference>
<feature type="topological domain" description="Cytoplasmic" evidence="7">
    <location>
        <begin position="1"/>
        <end position="3"/>
    </location>
</feature>
<organism evidence="8 10">
    <name type="scientific">Pseudoalteromonas rubra</name>
    <dbReference type="NCBI Taxonomy" id="43658"/>
    <lineage>
        <taxon>Bacteria</taxon>
        <taxon>Pseudomonadati</taxon>
        <taxon>Pseudomonadota</taxon>
        <taxon>Gammaproteobacteria</taxon>
        <taxon>Alteromonadales</taxon>
        <taxon>Pseudoalteromonadaceae</taxon>
        <taxon>Pseudoalteromonas</taxon>
    </lineage>
</organism>
<dbReference type="PANTHER" id="PTHR37485:SF1">
    <property type="entry name" value="CELL DIVISION PROTEIN FTSB"/>
    <property type="match status" value="1"/>
</dbReference>
<keyword evidence="1 7" id="KW-1003">Cell membrane</keyword>
<dbReference type="EMBL" id="PPUZ01000091">
    <property type="protein sequence ID" value="RZM72463.1"/>
    <property type="molecule type" value="Genomic_DNA"/>
</dbReference>
<name>A0A0F4QDK4_9GAMM</name>
<dbReference type="InterPro" id="IPR023081">
    <property type="entry name" value="Cell_div_FtsB"/>
</dbReference>
<dbReference type="NCBIfam" id="NF002058">
    <property type="entry name" value="PRK00888.1"/>
    <property type="match status" value="1"/>
</dbReference>
<dbReference type="Pfam" id="PF04977">
    <property type="entry name" value="DivIC"/>
    <property type="match status" value="1"/>
</dbReference>
<keyword evidence="5 7" id="KW-0472">Membrane</keyword>
<dbReference type="EMBL" id="JXYA01000078">
    <property type="protein sequence ID" value="KJZ05314.1"/>
    <property type="molecule type" value="Genomic_DNA"/>
</dbReference>
<comment type="similarity">
    <text evidence="7">Belongs to the FtsB family.</text>
</comment>
<evidence type="ECO:0000313" key="10">
    <source>
        <dbReference type="Proteomes" id="UP000033452"/>
    </source>
</evidence>
<evidence type="ECO:0000256" key="6">
    <source>
        <dbReference type="ARBA" id="ARBA00023306"/>
    </source>
</evidence>
<keyword evidence="10" id="KW-1185">Reference proteome</keyword>
<dbReference type="GO" id="GO:0030428">
    <property type="term" value="C:cell septum"/>
    <property type="evidence" value="ECO:0007669"/>
    <property type="project" value="TreeGrafter"/>
</dbReference>
<gene>
    <name evidence="7" type="primary">ftsB</name>
    <name evidence="9" type="ORF">C3B51_21755</name>
    <name evidence="8" type="ORF">TW77_22980</name>
</gene>
<dbReference type="OrthoDB" id="7061211at2"/>
<dbReference type="GO" id="GO:0043093">
    <property type="term" value="P:FtsZ-dependent cytokinesis"/>
    <property type="evidence" value="ECO:0007669"/>
    <property type="project" value="UniProtKB-UniRule"/>
</dbReference>
<protein>
    <recommendedName>
        <fullName evidence="7">Cell division protein FtsB</fullName>
    </recommendedName>
</protein>
<comment type="subcellular location">
    <subcellularLocation>
        <location evidence="7">Cell inner membrane</location>
        <topology evidence="7">Single-pass type II membrane protein</topology>
    </subcellularLocation>
    <text evidence="7">Localizes to the division septum.</text>
</comment>
<keyword evidence="3 7" id="KW-0812">Transmembrane</keyword>
<dbReference type="RefSeq" id="WP_046007301.1">
    <property type="nucleotide sequence ID" value="NZ_JXYA01000078.1"/>
</dbReference>
<sequence>MRYFQLALLCLCAYTQYNLWFGHNGLEDFRRIKAAVDKHQAANADLAKRNKLLKADIEDLKLGLEGVEERARHELGMIKPNETFIRVLPKKHDE</sequence>
<evidence type="ECO:0000313" key="8">
    <source>
        <dbReference type="EMBL" id="KJZ05314.1"/>
    </source>
</evidence>
<comment type="function">
    <text evidence="7">Essential cell division protein. May link together the upstream cell division proteins, which are predominantly cytoplasmic, with the downstream cell division proteins, which are predominantly periplasmic.</text>
</comment>
<evidence type="ECO:0000256" key="7">
    <source>
        <dbReference type="HAMAP-Rule" id="MF_00599"/>
    </source>
</evidence>
<evidence type="ECO:0000256" key="5">
    <source>
        <dbReference type="ARBA" id="ARBA00023136"/>
    </source>
</evidence>
<dbReference type="HAMAP" id="MF_00599">
    <property type="entry name" value="FtsB"/>
    <property type="match status" value="1"/>
</dbReference>
<evidence type="ECO:0000256" key="3">
    <source>
        <dbReference type="ARBA" id="ARBA00022692"/>
    </source>
</evidence>
<evidence type="ECO:0000313" key="9">
    <source>
        <dbReference type="EMBL" id="RZM72463.1"/>
    </source>
</evidence>
<keyword evidence="7" id="KW-0997">Cell inner membrane</keyword>